<dbReference type="SUPFAM" id="SSF49899">
    <property type="entry name" value="Concanavalin A-like lectins/glucanases"/>
    <property type="match status" value="1"/>
</dbReference>
<dbReference type="InterPro" id="IPR044736">
    <property type="entry name" value="Gid1/RanBPM/SPLA_SPRY"/>
</dbReference>
<evidence type="ECO:0000313" key="4">
    <source>
        <dbReference type="WBParaSite" id="Gr19_v10_g4566.t2"/>
    </source>
</evidence>
<sequence length="358" mass="40940">MDPSEELRLLRARIAKLERQQTMNSSTSSSAGFDLLEQNGKRRRIEEGIEQMEEWKRVAKLELENKGLRAELEHQKLVIAHNVLQAKMEEYQNKQQQTIDDALTEKLKANNIGSFEQKQKNDQKELLLKMEAVVVVKLKEQKLSNANKFAELEQLNALQEKVIKMEKYQNKQQLNIGDLQKKIAVLNDTINGKRAPQNRWDSAARSPGLTLIEPNRLIVQITGNNSTWSSVFAERPIPKEYFGIFYYEVKMLGRAIYVSIGFMPKQMPLNNGVGDYNGTYAYGSDGKFWGKPKFEEGDVIGCGVNLATRQIIYTKNGQRLDTANLFISFATELFPCVTLFHSGDKIEANFGPNFEYKF</sequence>
<keyword evidence="1" id="KW-0175">Coiled coil</keyword>
<dbReference type="CDD" id="cd12885">
    <property type="entry name" value="SPRY_RanBP_like"/>
    <property type="match status" value="1"/>
</dbReference>
<dbReference type="Proteomes" id="UP000887572">
    <property type="component" value="Unplaced"/>
</dbReference>
<dbReference type="InterPro" id="IPR003877">
    <property type="entry name" value="SPRY_dom"/>
</dbReference>
<feature type="domain" description="B30.2/SPRY" evidence="2">
    <location>
        <begin position="152"/>
        <end position="355"/>
    </location>
</feature>
<dbReference type="WBParaSite" id="Gr19_v10_g4566.t2">
    <property type="protein sequence ID" value="Gr19_v10_g4566.t2"/>
    <property type="gene ID" value="Gr19_v10_g4566"/>
</dbReference>
<dbReference type="Gene3D" id="2.60.120.920">
    <property type="match status" value="1"/>
</dbReference>
<evidence type="ECO:0000256" key="1">
    <source>
        <dbReference type="SAM" id="Coils"/>
    </source>
</evidence>
<feature type="coiled-coil region" evidence="1">
    <location>
        <begin position="58"/>
        <end position="101"/>
    </location>
</feature>
<dbReference type="Pfam" id="PF00622">
    <property type="entry name" value="SPRY"/>
    <property type="match status" value="1"/>
</dbReference>
<dbReference type="PROSITE" id="PS50188">
    <property type="entry name" value="B302_SPRY"/>
    <property type="match status" value="1"/>
</dbReference>
<accession>A0A914HUD6</accession>
<dbReference type="AlphaFoldDB" id="A0A914HUD6"/>
<reference evidence="4" key="1">
    <citation type="submission" date="2022-11" db="UniProtKB">
        <authorList>
            <consortium name="WormBaseParasite"/>
        </authorList>
    </citation>
    <scope>IDENTIFICATION</scope>
</reference>
<protein>
    <submittedName>
        <fullName evidence="4">B30.2/SPRY domain-containing protein</fullName>
    </submittedName>
</protein>
<dbReference type="SMART" id="SM00449">
    <property type="entry name" value="SPRY"/>
    <property type="match status" value="1"/>
</dbReference>
<dbReference type="InterPro" id="IPR001870">
    <property type="entry name" value="B30.2/SPRY"/>
</dbReference>
<dbReference type="InterPro" id="IPR043136">
    <property type="entry name" value="B30.2/SPRY_sf"/>
</dbReference>
<evidence type="ECO:0000313" key="3">
    <source>
        <dbReference type="Proteomes" id="UP000887572"/>
    </source>
</evidence>
<organism evidence="3 4">
    <name type="scientific">Globodera rostochiensis</name>
    <name type="common">Golden nematode worm</name>
    <name type="synonym">Heterodera rostochiensis</name>
    <dbReference type="NCBI Taxonomy" id="31243"/>
    <lineage>
        <taxon>Eukaryota</taxon>
        <taxon>Metazoa</taxon>
        <taxon>Ecdysozoa</taxon>
        <taxon>Nematoda</taxon>
        <taxon>Chromadorea</taxon>
        <taxon>Rhabditida</taxon>
        <taxon>Tylenchina</taxon>
        <taxon>Tylenchomorpha</taxon>
        <taxon>Tylenchoidea</taxon>
        <taxon>Heteroderidae</taxon>
        <taxon>Heteroderinae</taxon>
        <taxon>Globodera</taxon>
    </lineage>
</organism>
<keyword evidence="3" id="KW-1185">Reference proteome</keyword>
<proteinExistence type="predicted"/>
<dbReference type="InterPro" id="IPR013320">
    <property type="entry name" value="ConA-like_dom_sf"/>
</dbReference>
<evidence type="ECO:0000259" key="2">
    <source>
        <dbReference type="PROSITE" id="PS50188"/>
    </source>
</evidence>
<name>A0A914HUD6_GLORO</name>